<sequence length="223" mass="25635">MYNHFLRKGLINMLYALLGDLHSSIEDTKAVLTHIKQTANDAQIIGLGDLYECIVSKKRAKAVSDLPLQKAVIIEKDFENLLTFPSIRGNQEERITQVTGINRFIELPETMEIDGATLMHGHQFKWSVTWQPTFPTIEKQLLFFGHSHESGLYRRNKKLPIRIHFGQPITLQEKQYGINVGSVVDHREWCLYDSEQRTVTFMCAPFTSSQEESRLSMVLGNRN</sequence>
<feature type="domain" description="Calcineurin-like phosphoesterase" evidence="2">
    <location>
        <begin position="13"/>
        <end position="158"/>
    </location>
</feature>
<dbReference type="EMBL" id="JBEPSB010000015">
    <property type="protein sequence ID" value="MET4561931.1"/>
    <property type="molecule type" value="Genomic_DNA"/>
</dbReference>
<reference evidence="3 4" key="1">
    <citation type="submission" date="2024-06" db="EMBL/GenBank/DDBJ databases">
        <title>Sorghum-associated microbial communities from plants grown in Nebraska, USA.</title>
        <authorList>
            <person name="Schachtman D."/>
        </authorList>
    </citation>
    <scope>NUCLEOTIDE SEQUENCE [LARGE SCALE GENOMIC DNA]</scope>
    <source>
        <strain evidence="3 4">736</strain>
    </source>
</reference>
<dbReference type="SUPFAM" id="SSF56300">
    <property type="entry name" value="Metallo-dependent phosphatases"/>
    <property type="match status" value="1"/>
</dbReference>
<proteinExistence type="inferred from homology"/>
<evidence type="ECO:0000256" key="1">
    <source>
        <dbReference type="ARBA" id="ARBA00008950"/>
    </source>
</evidence>
<evidence type="ECO:0000313" key="3">
    <source>
        <dbReference type="EMBL" id="MET4561931.1"/>
    </source>
</evidence>
<organism evidence="3 4">
    <name type="scientific">Lysinibacillus parviboronicapiens</name>
    <dbReference type="NCBI Taxonomy" id="436516"/>
    <lineage>
        <taxon>Bacteria</taxon>
        <taxon>Bacillati</taxon>
        <taxon>Bacillota</taxon>
        <taxon>Bacilli</taxon>
        <taxon>Bacillales</taxon>
        <taxon>Bacillaceae</taxon>
        <taxon>Lysinibacillus</taxon>
    </lineage>
</organism>
<protein>
    <submittedName>
        <fullName evidence="3">Phosphodiesterase</fullName>
    </submittedName>
</protein>
<dbReference type="Gene3D" id="3.60.21.10">
    <property type="match status" value="1"/>
</dbReference>
<dbReference type="InterPro" id="IPR024654">
    <property type="entry name" value="Calcineurin-like_PHP_lpxH"/>
</dbReference>
<evidence type="ECO:0000259" key="2">
    <source>
        <dbReference type="Pfam" id="PF12850"/>
    </source>
</evidence>
<dbReference type="Pfam" id="PF12850">
    <property type="entry name" value="Metallophos_2"/>
    <property type="match status" value="1"/>
</dbReference>
<keyword evidence="4" id="KW-1185">Reference proteome</keyword>
<comment type="caution">
    <text evidence="3">The sequence shown here is derived from an EMBL/GenBank/DDBJ whole genome shotgun (WGS) entry which is preliminary data.</text>
</comment>
<dbReference type="InterPro" id="IPR029052">
    <property type="entry name" value="Metallo-depent_PP-like"/>
</dbReference>
<dbReference type="Proteomes" id="UP001549363">
    <property type="component" value="Unassembled WGS sequence"/>
</dbReference>
<evidence type="ECO:0000313" key="4">
    <source>
        <dbReference type="Proteomes" id="UP001549363"/>
    </source>
</evidence>
<gene>
    <name evidence="3" type="ORF">ABIA69_003101</name>
</gene>
<accession>A0ABV2PLW4</accession>
<comment type="similarity">
    <text evidence="1">Belongs to the metallophosphoesterase superfamily. YfcE family.</text>
</comment>
<name>A0ABV2PLW4_9BACI</name>